<dbReference type="EMBL" id="JAZHXJ010003550">
    <property type="protein sequence ID" value="KAL1835078.1"/>
    <property type="molecule type" value="Genomic_DNA"/>
</dbReference>
<gene>
    <name evidence="2" type="ORF">VTK73DRAFT_6310</name>
</gene>
<reference evidence="2 3" key="1">
    <citation type="journal article" date="2024" name="Commun. Biol.">
        <title>Comparative genomic analysis of thermophilic fungi reveals convergent evolutionary adaptations and gene losses.</title>
        <authorList>
            <person name="Steindorff A.S."/>
            <person name="Aguilar-Pontes M.V."/>
            <person name="Robinson A.J."/>
            <person name="Andreopoulos B."/>
            <person name="LaButti K."/>
            <person name="Kuo A."/>
            <person name="Mondo S."/>
            <person name="Riley R."/>
            <person name="Otillar R."/>
            <person name="Haridas S."/>
            <person name="Lipzen A."/>
            <person name="Grimwood J."/>
            <person name="Schmutz J."/>
            <person name="Clum A."/>
            <person name="Reid I.D."/>
            <person name="Moisan M.C."/>
            <person name="Butler G."/>
            <person name="Nguyen T.T.M."/>
            <person name="Dewar K."/>
            <person name="Conant G."/>
            <person name="Drula E."/>
            <person name="Henrissat B."/>
            <person name="Hansel C."/>
            <person name="Singer S."/>
            <person name="Hutchinson M.I."/>
            <person name="de Vries R.P."/>
            <person name="Natvig D.O."/>
            <person name="Powell A.J."/>
            <person name="Tsang A."/>
            <person name="Grigoriev I.V."/>
        </authorList>
    </citation>
    <scope>NUCLEOTIDE SEQUENCE [LARGE SCALE GENOMIC DNA]</scope>
    <source>
        <strain evidence="2 3">ATCC 24622</strain>
    </source>
</reference>
<dbReference type="Proteomes" id="UP001586593">
    <property type="component" value="Unassembled WGS sequence"/>
</dbReference>
<organism evidence="2 3">
    <name type="scientific">Phialemonium thermophilum</name>
    <dbReference type="NCBI Taxonomy" id="223376"/>
    <lineage>
        <taxon>Eukaryota</taxon>
        <taxon>Fungi</taxon>
        <taxon>Dikarya</taxon>
        <taxon>Ascomycota</taxon>
        <taxon>Pezizomycotina</taxon>
        <taxon>Sordariomycetes</taxon>
        <taxon>Sordariomycetidae</taxon>
        <taxon>Cephalothecales</taxon>
        <taxon>Cephalothecaceae</taxon>
        <taxon>Phialemonium</taxon>
    </lineage>
</organism>
<sequence>MMILRMSSGRPSTHSRAWPRRCARDSRREPRSGPPARRTRAPSCVVLAGRSESRASLRWAAAHRTARP</sequence>
<proteinExistence type="predicted"/>
<feature type="region of interest" description="Disordered" evidence="1">
    <location>
        <begin position="1"/>
        <end position="43"/>
    </location>
</feature>
<evidence type="ECO:0000256" key="1">
    <source>
        <dbReference type="SAM" id="MobiDB-lite"/>
    </source>
</evidence>
<feature type="compositionally biased region" description="Basic and acidic residues" evidence="1">
    <location>
        <begin position="22"/>
        <end position="31"/>
    </location>
</feature>
<keyword evidence="3" id="KW-1185">Reference proteome</keyword>
<evidence type="ECO:0000313" key="3">
    <source>
        <dbReference type="Proteomes" id="UP001586593"/>
    </source>
</evidence>
<comment type="caution">
    <text evidence="2">The sequence shown here is derived from an EMBL/GenBank/DDBJ whole genome shotgun (WGS) entry which is preliminary data.</text>
</comment>
<protein>
    <submittedName>
        <fullName evidence="2">Uncharacterized protein</fullName>
    </submittedName>
</protein>
<name>A0ABR3UZP3_9PEZI</name>
<evidence type="ECO:0000313" key="2">
    <source>
        <dbReference type="EMBL" id="KAL1835078.1"/>
    </source>
</evidence>
<accession>A0ABR3UZP3</accession>